<feature type="region of interest" description="Disordered" evidence="1">
    <location>
        <begin position="1"/>
        <end position="37"/>
    </location>
</feature>
<gene>
    <name evidence="2" type="ORF">ARMGADRAFT_295535</name>
</gene>
<evidence type="ECO:0000313" key="2">
    <source>
        <dbReference type="EMBL" id="PBK79032.1"/>
    </source>
</evidence>
<name>A0A2H3CIL5_ARMGA</name>
<evidence type="ECO:0000313" key="3">
    <source>
        <dbReference type="Proteomes" id="UP000217790"/>
    </source>
</evidence>
<protein>
    <submittedName>
        <fullName evidence="2">Uncharacterized protein</fullName>
    </submittedName>
</protein>
<feature type="compositionally biased region" description="Polar residues" evidence="1">
    <location>
        <begin position="26"/>
        <end position="37"/>
    </location>
</feature>
<keyword evidence="3" id="KW-1185">Reference proteome</keyword>
<reference evidence="3" key="1">
    <citation type="journal article" date="2017" name="Nat. Ecol. Evol.">
        <title>Genome expansion and lineage-specific genetic innovations in the forest pathogenic fungi Armillaria.</title>
        <authorList>
            <person name="Sipos G."/>
            <person name="Prasanna A.N."/>
            <person name="Walter M.C."/>
            <person name="O'Connor E."/>
            <person name="Balint B."/>
            <person name="Krizsan K."/>
            <person name="Kiss B."/>
            <person name="Hess J."/>
            <person name="Varga T."/>
            <person name="Slot J."/>
            <person name="Riley R."/>
            <person name="Boka B."/>
            <person name="Rigling D."/>
            <person name="Barry K."/>
            <person name="Lee J."/>
            <person name="Mihaltcheva S."/>
            <person name="LaButti K."/>
            <person name="Lipzen A."/>
            <person name="Waldron R."/>
            <person name="Moloney N.M."/>
            <person name="Sperisen C."/>
            <person name="Kredics L."/>
            <person name="Vagvoelgyi C."/>
            <person name="Patrignani A."/>
            <person name="Fitzpatrick D."/>
            <person name="Nagy I."/>
            <person name="Doyle S."/>
            <person name="Anderson J.B."/>
            <person name="Grigoriev I.V."/>
            <person name="Gueldener U."/>
            <person name="Muensterkoetter M."/>
            <person name="Nagy L.G."/>
        </authorList>
    </citation>
    <scope>NUCLEOTIDE SEQUENCE [LARGE SCALE GENOMIC DNA]</scope>
    <source>
        <strain evidence="3">Ar21-2</strain>
    </source>
</reference>
<dbReference type="InParanoid" id="A0A2H3CIL5"/>
<dbReference type="Proteomes" id="UP000217790">
    <property type="component" value="Unassembled WGS sequence"/>
</dbReference>
<evidence type="ECO:0000256" key="1">
    <source>
        <dbReference type="SAM" id="MobiDB-lite"/>
    </source>
</evidence>
<organism evidence="2 3">
    <name type="scientific">Armillaria gallica</name>
    <name type="common">Bulbous honey fungus</name>
    <name type="synonym">Armillaria bulbosa</name>
    <dbReference type="NCBI Taxonomy" id="47427"/>
    <lineage>
        <taxon>Eukaryota</taxon>
        <taxon>Fungi</taxon>
        <taxon>Dikarya</taxon>
        <taxon>Basidiomycota</taxon>
        <taxon>Agaricomycotina</taxon>
        <taxon>Agaricomycetes</taxon>
        <taxon>Agaricomycetidae</taxon>
        <taxon>Agaricales</taxon>
        <taxon>Marasmiineae</taxon>
        <taxon>Physalacriaceae</taxon>
        <taxon>Armillaria</taxon>
    </lineage>
</organism>
<sequence>MDVVNAPRRLGGPPFAPEDWNRWRHSSSLPNQQRLSSSTHSTFAAVYTAAGLLGDTATTSSTVPVVVVGSLTSVGYLGIFLAQNKHHMDVFDPPPRPVGSPFPRNHRATLAAPPSLYIQRLLFSKTPGA</sequence>
<dbReference type="AlphaFoldDB" id="A0A2H3CIL5"/>
<accession>A0A2H3CIL5</accession>
<proteinExistence type="predicted"/>
<dbReference type="EMBL" id="KZ293856">
    <property type="protein sequence ID" value="PBK79032.1"/>
    <property type="molecule type" value="Genomic_DNA"/>
</dbReference>